<sequence>MKISQATNLSKISNTNQTSINQNFDEILKSEIRYAKLENDMQDKIKAFKSSLSSLGAFGYLSSLNEQKIDEKIEQKRVYLEEVLGLNRNKTQDEKEQILALISDLLSEYKHKLQEQTKQNNTINEKQNELNKVATFTNIANLISKL</sequence>
<dbReference type="EMBL" id="CAJHOF010000003">
    <property type="protein sequence ID" value="CAD7287582.1"/>
    <property type="molecule type" value="Genomic_DNA"/>
</dbReference>
<organism evidence="2 3">
    <name type="scientific">Campylobacter majalis</name>
    <dbReference type="NCBI Taxonomy" id="2790656"/>
    <lineage>
        <taxon>Bacteria</taxon>
        <taxon>Pseudomonadati</taxon>
        <taxon>Campylobacterota</taxon>
        <taxon>Epsilonproteobacteria</taxon>
        <taxon>Campylobacterales</taxon>
        <taxon>Campylobacteraceae</taxon>
        <taxon>Campylobacter</taxon>
    </lineage>
</organism>
<proteinExistence type="predicted"/>
<protein>
    <submittedName>
        <fullName evidence="2">Uncharacterized protein</fullName>
    </submittedName>
</protein>
<dbReference type="Proteomes" id="UP000789803">
    <property type="component" value="Unassembled WGS sequence"/>
</dbReference>
<name>A0ABN7K536_9BACT</name>
<keyword evidence="3" id="KW-1185">Reference proteome</keyword>
<comment type="caution">
    <text evidence="2">The sequence shown here is derived from an EMBL/GenBank/DDBJ whole genome shotgun (WGS) entry which is preliminary data.</text>
</comment>
<keyword evidence="1" id="KW-0175">Coiled coil</keyword>
<evidence type="ECO:0000313" key="2">
    <source>
        <dbReference type="EMBL" id="CAD7287582.1"/>
    </source>
</evidence>
<reference evidence="2 3" key="1">
    <citation type="submission" date="2020-11" db="EMBL/GenBank/DDBJ databases">
        <authorList>
            <person name="Peeters C."/>
        </authorList>
    </citation>
    <scope>NUCLEOTIDE SEQUENCE [LARGE SCALE GENOMIC DNA]</scope>
    <source>
        <strain evidence="2 3">LMG 7974</strain>
    </source>
</reference>
<evidence type="ECO:0000313" key="3">
    <source>
        <dbReference type="Proteomes" id="UP000789803"/>
    </source>
</evidence>
<evidence type="ECO:0000256" key="1">
    <source>
        <dbReference type="SAM" id="Coils"/>
    </source>
</evidence>
<feature type="coiled-coil region" evidence="1">
    <location>
        <begin position="106"/>
        <end position="133"/>
    </location>
</feature>
<gene>
    <name evidence="2" type="ORF">LMG7974_00461</name>
</gene>
<dbReference type="RefSeq" id="WP_229932283.1">
    <property type="nucleotide sequence ID" value="NZ_CAJHOF010000003.1"/>
</dbReference>
<accession>A0ABN7K536</accession>